<sequence>MSSHDMPGGDASIGSIEKPGSVRGIGTLRSEFLLSIDDDPIALPLSVASGSAF</sequence>
<protein>
    <submittedName>
        <fullName evidence="2">Uncharacterized protein</fullName>
    </submittedName>
</protein>
<gene>
    <name evidence="2" type="ORF">V0288_22270</name>
</gene>
<evidence type="ECO:0000313" key="2">
    <source>
        <dbReference type="EMBL" id="MEG3439869.1"/>
    </source>
</evidence>
<accession>A0AAW9R1G4</accession>
<dbReference type="Proteomes" id="UP001328733">
    <property type="component" value="Unassembled WGS sequence"/>
</dbReference>
<dbReference type="AlphaFoldDB" id="A0AAW9R1G4"/>
<feature type="region of interest" description="Disordered" evidence="1">
    <location>
        <begin position="1"/>
        <end position="22"/>
    </location>
</feature>
<name>A0AAW9R1G4_9CHRO</name>
<reference evidence="2 3" key="1">
    <citation type="submission" date="2024-01" db="EMBL/GenBank/DDBJ databases">
        <title>Genomic insights into the taxonomy and metabolism of the cyanobacterium Pannus brasiliensis CCIBt3594.</title>
        <authorList>
            <person name="Machado M."/>
            <person name="Botero N.B."/>
            <person name="Andreote A.P.D."/>
            <person name="Feitosa A.M.T."/>
            <person name="Popin R."/>
            <person name="Sivonen K."/>
            <person name="Fiore M.F."/>
        </authorList>
    </citation>
    <scope>NUCLEOTIDE SEQUENCE [LARGE SCALE GENOMIC DNA]</scope>
    <source>
        <strain evidence="2 3">CCIBt3594</strain>
    </source>
</reference>
<keyword evidence="3" id="KW-1185">Reference proteome</keyword>
<comment type="caution">
    <text evidence="2">The sequence shown here is derived from an EMBL/GenBank/DDBJ whole genome shotgun (WGS) entry which is preliminary data.</text>
</comment>
<dbReference type="EMBL" id="JBAFSM010000063">
    <property type="protein sequence ID" value="MEG3439869.1"/>
    <property type="molecule type" value="Genomic_DNA"/>
</dbReference>
<organism evidence="2 3">
    <name type="scientific">Pannus brasiliensis CCIBt3594</name>
    <dbReference type="NCBI Taxonomy" id="1427578"/>
    <lineage>
        <taxon>Bacteria</taxon>
        <taxon>Bacillati</taxon>
        <taxon>Cyanobacteriota</taxon>
        <taxon>Cyanophyceae</taxon>
        <taxon>Oscillatoriophycideae</taxon>
        <taxon>Chroococcales</taxon>
        <taxon>Microcystaceae</taxon>
        <taxon>Pannus</taxon>
    </lineage>
</organism>
<evidence type="ECO:0000256" key="1">
    <source>
        <dbReference type="SAM" id="MobiDB-lite"/>
    </source>
</evidence>
<proteinExistence type="predicted"/>
<dbReference type="RefSeq" id="WP_332867344.1">
    <property type="nucleotide sequence ID" value="NZ_JBAFSM010000063.1"/>
</dbReference>
<evidence type="ECO:0000313" key="3">
    <source>
        <dbReference type="Proteomes" id="UP001328733"/>
    </source>
</evidence>